<accession>A0A3M7S958</accession>
<keyword evidence="2" id="KW-1185">Reference proteome</keyword>
<protein>
    <submittedName>
        <fullName evidence="1">Uncharacterized protein</fullName>
    </submittedName>
</protein>
<feature type="non-terminal residue" evidence="1">
    <location>
        <position position="1"/>
    </location>
</feature>
<evidence type="ECO:0000313" key="2">
    <source>
        <dbReference type="Proteomes" id="UP000276133"/>
    </source>
</evidence>
<organism evidence="1 2">
    <name type="scientific">Brachionus plicatilis</name>
    <name type="common">Marine rotifer</name>
    <name type="synonym">Brachionus muelleri</name>
    <dbReference type="NCBI Taxonomy" id="10195"/>
    <lineage>
        <taxon>Eukaryota</taxon>
        <taxon>Metazoa</taxon>
        <taxon>Spiralia</taxon>
        <taxon>Gnathifera</taxon>
        <taxon>Rotifera</taxon>
        <taxon>Eurotatoria</taxon>
        <taxon>Monogononta</taxon>
        <taxon>Pseudotrocha</taxon>
        <taxon>Ploima</taxon>
        <taxon>Brachionidae</taxon>
        <taxon>Brachionus</taxon>
    </lineage>
</organism>
<evidence type="ECO:0000313" key="1">
    <source>
        <dbReference type="EMBL" id="RNA32128.1"/>
    </source>
</evidence>
<proteinExistence type="predicted"/>
<reference evidence="1 2" key="1">
    <citation type="journal article" date="2018" name="Sci. Rep.">
        <title>Genomic signatures of local adaptation to the degree of environmental predictability in rotifers.</title>
        <authorList>
            <person name="Franch-Gras L."/>
            <person name="Hahn C."/>
            <person name="Garcia-Roger E.M."/>
            <person name="Carmona M.J."/>
            <person name="Serra M."/>
            <person name="Gomez A."/>
        </authorList>
    </citation>
    <scope>NUCLEOTIDE SEQUENCE [LARGE SCALE GENOMIC DNA]</scope>
    <source>
        <strain evidence="1">HYR1</strain>
    </source>
</reference>
<dbReference type="AlphaFoldDB" id="A0A3M7S958"/>
<comment type="caution">
    <text evidence="1">The sequence shown here is derived from an EMBL/GenBank/DDBJ whole genome shotgun (WGS) entry which is preliminary data.</text>
</comment>
<dbReference type="EMBL" id="REGN01001842">
    <property type="protein sequence ID" value="RNA32128.1"/>
    <property type="molecule type" value="Genomic_DNA"/>
</dbReference>
<gene>
    <name evidence="1" type="ORF">BpHYR1_029864</name>
</gene>
<name>A0A3M7S958_BRAPC</name>
<sequence>VKKTNKKWPIIITYLHLEQKKYLLLAIGICKLSLCLHSYQFLNPNSRQVLLIKTGKPIKLAVITFVLTVQNMFCKCYKV</sequence>
<dbReference type="Proteomes" id="UP000276133">
    <property type="component" value="Unassembled WGS sequence"/>
</dbReference>